<evidence type="ECO:0000313" key="4">
    <source>
        <dbReference type="Proteomes" id="UP000031675"/>
    </source>
</evidence>
<keyword evidence="2" id="KW-0472">Membrane</keyword>
<feature type="region of interest" description="Disordered" evidence="1">
    <location>
        <begin position="95"/>
        <end position="122"/>
    </location>
</feature>
<keyword evidence="2" id="KW-1133">Transmembrane helix</keyword>
<dbReference type="AlphaFoldDB" id="A0A0C2G450"/>
<evidence type="ECO:0000313" key="3">
    <source>
        <dbReference type="EMBL" id="KIH98038.1"/>
    </source>
</evidence>
<protein>
    <submittedName>
        <fullName evidence="3">Uncharacterized protein</fullName>
    </submittedName>
</protein>
<name>A0A0C2G450_9ACTN</name>
<evidence type="ECO:0000256" key="1">
    <source>
        <dbReference type="SAM" id="MobiDB-lite"/>
    </source>
</evidence>
<dbReference type="Proteomes" id="UP000031675">
    <property type="component" value="Unassembled WGS sequence"/>
</dbReference>
<dbReference type="EMBL" id="JROO01000029">
    <property type="protein sequence ID" value="KIH98038.1"/>
    <property type="molecule type" value="Genomic_DNA"/>
</dbReference>
<feature type="transmembrane region" description="Helical" evidence="2">
    <location>
        <begin position="18"/>
        <end position="39"/>
    </location>
</feature>
<sequence length="122" mass="12490">MAAVAAALLKYVMDLDELAQWAAVAAVAVGIAAIAVAIWSARRSGGSAAPVPRAGGVSNRIEGNVSGTVIQADTITGGVTHATYAGDRIDLSHGTFHGSVAGKHSGHTRPRRESENTDEDEQ</sequence>
<keyword evidence="4" id="KW-1185">Reference proteome</keyword>
<keyword evidence="2" id="KW-0812">Transmembrane</keyword>
<evidence type="ECO:0000256" key="2">
    <source>
        <dbReference type="SAM" id="Phobius"/>
    </source>
</evidence>
<organism evidence="3 4">
    <name type="scientific">Streptomonospora alba</name>
    <dbReference type="NCBI Taxonomy" id="183763"/>
    <lineage>
        <taxon>Bacteria</taxon>
        <taxon>Bacillati</taxon>
        <taxon>Actinomycetota</taxon>
        <taxon>Actinomycetes</taxon>
        <taxon>Streptosporangiales</taxon>
        <taxon>Nocardiopsidaceae</taxon>
        <taxon>Streptomonospora</taxon>
    </lineage>
</organism>
<accession>A0A0C2G450</accession>
<reference evidence="4" key="1">
    <citation type="journal article" date="2015" name="Chem. Biol.">
        <title>Structure, bioactivity, and resistance mechanism of streptomonomicin, an unusual lasso Peptide from an understudied halophilic actinomycete.</title>
        <authorList>
            <person name="Metelev M."/>
            <person name="Tietz J.I."/>
            <person name="Melby J.O."/>
            <person name="Blair P.M."/>
            <person name="Zhu L."/>
            <person name="Livnat I."/>
            <person name="Severinov K."/>
            <person name="Mitchell D.A."/>
        </authorList>
    </citation>
    <scope>NUCLEOTIDE SEQUENCE [LARGE SCALE GENOMIC DNA]</scope>
    <source>
        <strain evidence="4">YIM 90003</strain>
    </source>
</reference>
<gene>
    <name evidence="3" type="ORF">LP52_15080</name>
</gene>
<proteinExistence type="predicted"/>
<comment type="caution">
    <text evidence="3">The sequence shown here is derived from an EMBL/GenBank/DDBJ whole genome shotgun (WGS) entry which is preliminary data.</text>
</comment>